<dbReference type="PANTHER" id="PTHR30163">
    <property type="entry name" value="MEMBRANE-BOUND LYTIC MUREIN TRANSGLYCOSYLASE B"/>
    <property type="match status" value="1"/>
</dbReference>
<dbReference type="Proteomes" id="UP000318080">
    <property type="component" value="Unassembled WGS sequence"/>
</dbReference>
<dbReference type="InterPro" id="IPR031304">
    <property type="entry name" value="SLT_2"/>
</dbReference>
<evidence type="ECO:0000313" key="4">
    <source>
        <dbReference type="Proteomes" id="UP000318080"/>
    </source>
</evidence>
<keyword evidence="1" id="KW-1133">Transmembrane helix</keyword>
<protein>
    <recommendedName>
        <fullName evidence="2">Transglycosylase SLT domain-containing protein</fullName>
    </recommendedName>
</protein>
<dbReference type="GO" id="GO:0009253">
    <property type="term" value="P:peptidoglycan catabolic process"/>
    <property type="evidence" value="ECO:0007669"/>
    <property type="project" value="TreeGrafter"/>
</dbReference>
<dbReference type="InterPro" id="IPR043426">
    <property type="entry name" value="MltB-like"/>
</dbReference>
<sequence length="263" mass="28186">MTDWVKRAGGCGCAAVLAVILVVSLVAWLMSYFHVPSPTRTLQPVDAVVPPAAPEPVALIDVHAPGRTADELREWSAPLAASTDVSGQALRAYGNAELIARDAWPECHLQWNTLAGLGWVETRHGTYGGSWLKPSNLDATGRPDPKIVGIPLDGTNNTVRIEDTDGGLLDGDTEFDRAVGPLQFIPSTWEHFGLDADGDGVADPQQIDDAALSAANLLCDNDRDLAVEEDWLEAIYAYNNSRDYVTRVAKAANSYAVPQPANS</sequence>
<evidence type="ECO:0000259" key="2">
    <source>
        <dbReference type="Pfam" id="PF13406"/>
    </source>
</evidence>
<dbReference type="SUPFAM" id="SSF53955">
    <property type="entry name" value="Lysozyme-like"/>
    <property type="match status" value="1"/>
</dbReference>
<proteinExistence type="predicted"/>
<evidence type="ECO:0000256" key="1">
    <source>
        <dbReference type="SAM" id="Phobius"/>
    </source>
</evidence>
<keyword evidence="4" id="KW-1185">Reference proteome</keyword>
<reference evidence="3 4" key="1">
    <citation type="submission" date="2019-06" db="EMBL/GenBank/DDBJ databases">
        <title>Draft genome of C. phoceense Strain 272.</title>
        <authorList>
            <person name="Pacheco L.G.C."/>
            <person name="Barberis C.M."/>
            <person name="Almuzara M.N."/>
            <person name="Traglia G.M."/>
            <person name="Santos C.S."/>
            <person name="Rocha D.J.P.G."/>
            <person name="Aguiar E.R.G.R."/>
            <person name="Vay C.A."/>
        </authorList>
    </citation>
    <scope>NUCLEOTIDE SEQUENCE [LARGE SCALE GENOMIC DNA]</scope>
    <source>
        <strain evidence="3 4">272</strain>
    </source>
</reference>
<evidence type="ECO:0000313" key="3">
    <source>
        <dbReference type="EMBL" id="TQE42800.1"/>
    </source>
</evidence>
<keyword evidence="1" id="KW-0472">Membrane</keyword>
<dbReference type="Gene3D" id="1.10.530.10">
    <property type="match status" value="1"/>
</dbReference>
<organism evidence="3 4">
    <name type="scientific">Corynebacterium phoceense</name>
    <dbReference type="NCBI Taxonomy" id="1686286"/>
    <lineage>
        <taxon>Bacteria</taxon>
        <taxon>Bacillati</taxon>
        <taxon>Actinomycetota</taxon>
        <taxon>Actinomycetes</taxon>
        <taxon>Mycobacteriales</taxon>
        <taxon>Corynebacteriaceae</taxon>
        <taxon>Corynebacterium</taxon>
    </lineage>
</organism>
<gene>
    <name evidence="3" type="ORF">EJK80_10410</name>
</gene>
<comment type="caution">
    <text evidence="3">The sequence shown here is derived from an EMBL/GenBank/DDBJ whole genome shotgun (WGS) entry which is preliminary data.</text>
</comment>
<feature type="transmembrane region" description="Helical" evidence="1">
    <location>
        <begin position="12"/>
        <end position="33"/>
    </location>
</feature>
<keyword evidence="1" id="KW-0812">Transmembrane</keyword>
<dbReference type="RefSeq" id="WP_141629157.1">
    <property type="nucleotide sequence ID" value="NZ_JANIKK010000003.1"/>
</dbReference>
<dbReference type="GO" id="GO:0008933">
    <property type="term" value="F:peptidoglycan lytic transglycosylase activity"/>
    <property type="evidence" value="ECO:0007669"/>
    <property type="project" value="TreeGrafter"/>
</dbReference>
<dbReference type="STRING" id="1686286.GCA_900092335_01359"/>
<dbReference type="Pfam" id="PF13406">
    <property type="entry name" value="SLT_2"/>
    <property type="match status" value="1"/>
</dbReference>
<name>A0A540R4Y4_9CORY</name>
<dbReference type="CDD" id="cd13399">
    <property type="entry name" value="Slt35-like"/>
    <property type="match status" value="1"/>
</dbReference>
<dbReference type="EMBL" id="VHIR01000017">
    <property type="protein sequence ID" value="TQE42800.1"/>
    <property type="molecule type" value="Genomic_DNA"/>
</dbReference>
<dbReference type="AlphaFoldDB" id="A0A540R4Y4"/>
<feature type="domain" description="Transglycosylase SLT" evidence="2">
    <location>
        <begin position="178"/>
        <end position="219"/>
    </location>
</feature>
<accession>A0A540R4Y4</accession>
<dbReference type="PANTHER" id="PTHR30163:SF8">
    <property type="entry name" value="LYTIC MUREIN TRANSGLYCOSYLASE"/>
    <property type="match status" value="1"/>
</dbReference>
<dbReference type="InterPro" id="IPR023346">
    <property type="entry name" value="Lysozyme-like_dom_sf"/>
</dbReference>